<reference evidence="1 2" key="1">
    <citation type="submission" date="2021-03" db="EMBL/GenBank/DDBJ databases">
        <authorList>
            <person name="King G.J."/>
            <person name="Bancroft I."/>
            <person name="Baten A."/>
            <person name="Bloomfield J."/>
            <person name="Borpatragohain P."/>
            <person name="He Z."/>
            <person name="Irish N."/>
            <person name="Irwin J."/>
            <person name="Liu K."/>
            <person name="Mauleon R.P."/>
            <person name="Moore J."/>
            <person name="Morris R."/>
            <person name="Ostergaard L."/>
            <person name="Wang B."/>
            <person name="Wells R."/>
        </authorList>
    </citation>
    <scope>NUCLEOTIDE SEQUENCE [LARGE SCALE GENOMIC DNA]</scope>
    <source>
        <strain evidence="1">R-o-18</strain>
        <tissue evidence="1">Leaf</tissue>
    </source>
</reference>
<gene>
    <name evidence="1" type="primary">A03p058840.1_BraROA</name>
    <name evidence="1" type="ORF">IGI04_013091</name>
</gene>
<evidence type="ECO:0000313" key="1">
    <source>
        <dbReference type="EMBL" id="KAG5406972.1"/>
    </source>
</evidence>
<comment type="caution">
    <text evidence="1">The sequence shown here is derived from an EMBL/GenBank/DDBJ whole genome shotgun (WGS) entry which is preliminary data.</text>
</comment>
<sequence>MVLNTSRRKKRRRRWRFVTRVLMFDRDGKSWDPGAKRIFRIRGGSYGVGKSWGLSDDSRIEIKIKISKRSQWKRFWKGDTIGFFRNWFYFRFSEWMRNPEDRTKDPRGLWSNELSSACQYIRNWDLVFRSIIVSWIQFTG</sequence>
<evidence type="ECO:0000313" key="2">
    <source>
        <dbReference type="Proteomes" id="UP000823674"/>
    </source>
</evidence>
<keyword evidence="2" id="KW-1185">Reference proteome</keyword>
<dbReference type="Proteomes" id="UP000823674">
    <property type="component" value="Chromosome A03"/>
</dbReference>
<name>A0ABQ7N7U4_BRACM</name>
<dbReference type="EMBL" id="JADBGQ010000003">
    <property type="protein sequence ID" value="KAG5406972.1"/>
    <property type="molecule type" value="Genomic_DNA"/>
</dbReference>
<organism evidence="1 2">
    <name type="scientific">Brassica rapa subsp. trilocularis</name>
    <dbReference type="NCBI Taxonomy" id="1813537"/>
    <lineage>
        <taxon>Eukaryota</taxon>
        <taxon>Viridiplantae</taxon>
        <taxon>Streptophyta</taxon>
        <taxon>Embryophyta</taxon>
        <taxon>Tracheophyta</taxon>
        <taxon>Spermatophyta</taxon>
        <taxon>Magnoliopsida</taxon>
        <taxon>eudicotyledons</taxon>
        <taxon>Gunneridae</taxon>
        <taxon>Pentapetalae</taxon>
        <taxon>rosids</taxon>
        <taxon>malvids</taxon>
        <taxon>Brassicales</taxon>
        <taxon>Brassicaceae</taxon>
        <taxon>Brassiceae</taxon>
        <taxon>Brassica</taxon>
    </lineage>
</organism>
<accession>A0ABQ7N7U4</accession>
<protein>
    <submittedName>
        <fullName evidence="1">Uncharacterized protein</fullName>
    </submittedName>
</protein>
<proteinExistence type="predicted"/>